<sequence length="276" mass="31828">MSNQRYACAAHHKHLEKYDFIKPFNKALTKTKSRTQINNFKTHHANLLFNVWHTKREKRNTVIPGIPDDLLPFVPDVPLYSNRKRIIAPGTPDYLVKLRQLKRDYDMDKPVKYNKAPKSSDSKSSSIISNTPPLVIKDKILTIPEDLLPFVPDGPLYTKDFNLLTPGTSRYLNRLRDLKKAHEKGIYVESQKNSYLIRDLTYYQDIYHEQMSKLAMSVKELDTPTLDTGSTSVSQSKLTLRKALLAKMYRDFKIPTIQLLTLTDLSINVISTLHLV</sequence>
<evidence type="ECO:0000313" key="1">
    <source>
        <dbReference type="EMBL" id="PKY45251.1"/>
    </source>
</evidence>
<dbReference type="VEuPathDB" id="FungiDB:RhiirFUN_014167"/>
<comment type="caution">
    <text evidence="1">The sequence shown here is derived from an EMBL/GenBank/DDBJ whole genome shotgun (WGS) entry which is preliminary data.</text>
</comment>
<reference evidence="1 2" key="1">
    <citation type="submission" date="2015-10" db="EMBL/GenBank/DDBJ databases">
        <title>Genome analyses suggest a sexual origin of heterokaryosis in a supposedly ancient asexual fungus.</title>
        <authorList>
            <person name="Ropars J."/>
            <person name="Sedzielewska K."/>
            <person name="Noel J."/>
            <person name="Charron P."/>
            <person name="Farinelli L."/>
            <person name="Marton T."/>
            <person name="Kruger M."/>
            <person name="Pelin A."/>
            <person name="Brachmann A."/>
            <person name="Corradi N."/>
        </authorList>
    </citation>
    <scope>NUCLEOTIDE SEQUENCE [LARGE SCALE GENOMIC DNA]</scope>
    <source>
        <strain evidence="1 2">A4</strain>
    </source>
</reference>
<gene>
    <name evidence="1" type="ORF">RhiirA4_419688</name>
</gene>
<dbReference type="VEuPathDB" id="FungiDB:RhiirA1_455241"/>
<name>A0A2I1GF48_9GLOM</name>
<organism evidence="1 2">
    <name type="scientific">Rhizophagus irregularis</name>
    <dbReference type="NCBI Taxonomy" id="588596"/>
    <lineage>
        <taxon>Eukaryota</taxon>
        <taxon>Fungi</taxon>
        <taxon>Fungi incertae sedis</taxon>
        <taxon>Mucoromycota</taxon>
        <taxon>Glomeromycotina</taxon>
        <taxon>Glomeromycetes</taxon>
        <taxon>Glomerales</taxon>
        <taxon>Glomeraceae</taxon>
        <taxon>Rhizophagus</taxon>
    </lineage>
</organism>
<proteinExistence type="predicted"/>
<protein>
    <submittedName>
        <fullName evidence="1">Uncharacterized protein</fullName>
    </submittedName>
</protein>
<dbReference type="Proteomes" id="UP000234323">
    <property type="component" value="Unassembled WGS sequence"/>
</dbReference>
<accession>A0A2I1GF48</accession>
<dbReference type="AlphaFoldDB" id="A0A2I1GF48"/>
<dbReference type="EMBL" id="LLXI01000370">
    <property type="protein sequence ID" value="PKY45251.1"/>
    <property type="molecule type" value="Genomic_DNA"/>
</dbReference>
<evidence type="ECO:0000313" key="2">
    <source>
        <dbReference type="Proteomes" id="UP000234323"/>
    </source>
</evidence>
<keyword evidence="2" id="KW-1185">Reference proteome</keyword>